<dbReference type="Proteomes" id="UP000078512">
    <property type="component" value="Unassembled WGS sequence"/>
</dbReference>
<dbReference type="OrthoDB" id="72788at2759"/>
<keyword evidence="5" id="KW-0560">Oxidoreductase</keyword>
<evidence type="ECO:0000313" key="7">
    <source>
        <dbReference type="EMBL" id="OAQ31030.1"/>
    </source>
</evidence>
<dbReference type="AlphaFoldDB" id="A0A197K0M4"/>
<dbReference type="PANTHER" id="PTHR43303:SF4">
    <property type="entry name" value="NADPH DEHYDROGENASE C23G7.10C-RELATED"/>
    <property type="match status" value="1"/>
</dbReference>
<dbReference type="GO" id="GO:0003959">
    <property type="term" value="F:NADPH dehydrogenase activity"/>
    <property type="evidence" value="ECO:0007669"/>
    <property type="project" value="InterPro"/>
</dbReference>
<name>A0A197K0M4_9FUNG</name>
<evidence type="ECO:0000256" key="4">
    <source>
        <dbReference type="ARBA" id="ARBA00022857"/>
    </source>
</evidence>
<protein>
    <submittedName>
        <fullName evidence="7">FMN-linked oxidoreductase</fullName>
    </submittedName>
</protein>
<evidence type="ECO:0000256" key="3">
    <source>
        <dbReference type="ARBA" id="ARBA00022643"/>
    </source>
</evidence>
<keyword evidence="3" id="KW-0288">FMN</keyword>
<sequence>MPATQHDQSVDAVADALLNKGHISEKTFPQEHFHIVPPVTPGSGTPAVATATAEGTTAAPALPLLFQPFTSKNLTIANRVVVAPMCMYSSKDGFMTDYHLVHLGSFALHGAGLVLAEATAVEARGRISPGCAGIYKDEHIPGLKRVVDFVHSTGGKIGIQLAHAGRKASTKPMHTPEVFGPEEYWNDDVVGPSGGLDFQWDAKHCVPRELSVQEIQDTIKSFGAAAVRADKAGMDTVEIHGAHGYLIHNFLSPITNQRTDKYGGSLENRARFMLEVIAEVRKNFNPAKPIFLRLSASDCVEHLDIPSFEVNQAVQVSQWAKDAGVDVIHISSGGNTALQKVAYSPGYQVHYASRIRKDVPGLPVVSVGSITSGKQAEEILQNGDADLIAAARAFLKHPTFALDAGRDLGVNVNYAPQYFAARYA</sequence>
<keyword evidence="2" id="KW-0285">Flavoprotein</keyword>
<dbReference type="InterPro" id="IPR044152">
    <property type="entry name" value="YqjM-like"/>
</dbReference>
<dbReference type="EMBL" id="KV442032">
    <property type="protein sequence ID" value="OAQ31030.1"/>
    <property type="molecule type" value="Genomic_DNA"/>
</dbReference>
<dbReference type="Pfam" id="PF00724">
    <property type="entry name" value="Oxidored_FMN"/>
    <property type="match status" value="1"/>
</dbReference>
<organism evidence="7 8">
    <name type="scientific">Linnemannia elongata AG-77</name>
    <dbReference type="NCBI Taxonomy" id="1314771"/>
    <lineage>
        <taxon>Eukaryota</taxon>
        <taxon>Fungi</taxon>
        <taxon>Fungi incertae sedis</taxon>
        <taxon>Mucoromycota</taxon>
        <taxon>Mortierellomycotina</taxon>
        <taxon>Mortierellomycetes</taxon>
        <taxon>Mortierellales</taxon>
        <taxon>Mortierellaceae</taxon>
        <taxon>Linnemannia</taxon>
    </lineage>
</organism>
<dbReference type="PANTHER" id="PTHR43303">
    <property type="entry name" value="NADPH DEHYDROGENASE C23G7.10C-RELATED"/>
    <property type="match status" value="1"/>
</dbReference>
<comment type="cofactor">
    <cofactor evidence="1">
        <name>FMN</name>
        <dbReference type="ChEBI" id="CHEBI:58210"/>
    </cofactor>
</comment>
<evidence type="ECO:0000256" key="5">
    <source>
        <dbReference type="ARBA" id="ARBA00023002"/>
    </source>
</evidence>
<gene>
    <name evidence="7" type="ORF">K457DRAFT_72696</name>
</gene>
<dbReference type="GO" id="GO:0050661">
    <property type="term" value="F:NADP binding"/>
    <property type="evidence" value="ECO:0007669"/>
    <property type="project" value="InterPro"/>
</dbReference>
<evidence type="ECO:0000313" key="8">
    <source>
        <dbReference type="Proteomes" id="UP000078512"/>
    </source>
</evidence>
<keyword evidence="8" id="KW-1185">Reference proteome</keyword>
<accession>A0A197K0M4</accession>
<dbReference type="SUPFAM" id="SSF51395">
    <property type="entry name" value="FMN-linked oxidoreductases"/>
    <property type="match status" value="1"/>
</dbReference>
<dbReference type="InterPro" id="IPR001155">
    <property type="entry name" value="OxRdtase_FMN_N"/>
</dbReference>
<evidence type="ECO:0000259" key="6">
    <source>
        <dbReference type="Pfam" id="PF00724"/>
    </source>
</evidence>
<keyword evidence="4" id="KW-0521">NADP</keyword>
<feature type="domain" description="NADH:flavin oxidoreductase/NADH oxidase N-terminal" evidence="6">
    <location>
        <begin position="65"/>
        <end position="402"/>
    </location>
</feature>
<dbReference type="InterPro" id="IPR013785">
    <property type="entry name" value="Aldolase_TIM"/>
</dbReference>
<proteinExistence type="predicted"/>
<evidence type="ECO:0000256" key="1">
    <source>
        <dbReference type="ARBA" id="ARBA00001917"/>
    </source>
</evidence>
<reference evidence="7 8" key="1">
    <citation type="submission" date="2016-05" db="EMBL/GenBank/DDBJ databases">
        <title>Genome sequencing reveals origins of a unique bacterial endosymbiosis in the earliest lineages of terrestrial Fungi.</title>
        <authorList>
            <consortium name="DOE Joint Genome Institute"/>
            <person name="Uehling J."/>
            <person name="Gryganskyi A."/>
            <person name="Hameed K."/>
            <person name="Tschaplinski T."/>
            <person name="Misztal P."/>
            <person name="Wu S."/>
            <person name="Desiro A."/>
            <person name="Vande Pol N."/>
            <person name="Du Z.-Y."/>
            <person name="Zienkiewicz A."/>
            <person name="Zienkiewicz K."/>
            <person name="Morin E."/>
            <person name="Tisserant E."/>
            <person name="Splivallo R."/>
            <person name="Hainaut M."/>
            <person name="Henrissat B."/>
            <person name="Ohm R."/>
            <person name="Kuo A."/>
            <person name="Yan J."/>
            <person name="Lipzen A."/>
            <person name="Nolan M."/>
            <person name="Labutti K."/>
            <person name="Barry K."/>
            <person name="Goldstein A."/>
            <person name="Labbe J."/>
            <person name="Schadt C."/>
            <person name="Tuskan G."/>
            <person name="Grigoriev I."/>
            <person name="Martin F."/>
            <person name="Vilgalys R."/>
            <person name="Bonito G."/>
        </authorList>
    </citation>
    <scope>NUCLEOTIDE SEQUENCE [LARGE SCALE GENOMIC DNA]</scope>
    <source>
        <strain evidence="7 8">AG-77</strain>
    </source>
</reference>
<dbReference type="Gene3D" id="3.20.20.70">
    <property type="entry name" value="Aldolase class I"/>
    <property type="match status" value="1"/>
</dbReference>
<evidence type="ECO:0000256" key="2">
    <source>
        <dbReference type="ARBA" id="ARBA00022630"/>
    </source>
</evidence>
<dbReference type="STRING" id="1314771.A0A197K0M4"/>
<dbReference type="GO" id="GO:0010181">
    <property type="term" value="F:FMN binding"/>
    <property type="evidence" value="ECO:0007669"/>
    <property type="project" value="InterPro"/>
</dbReference>
<dbReference type="CDD" id="cd02932">
    <property type="entry name" value="OYE_YqiM_FMN"/>
    <property type="match status" value="1"/>
</dbReference>